<organism evidence="2 3">
    <name type="scientific">Penicillium canescens</name>
    <dbReference type="NCBI Taxonomy" id="5083"/>
    <lineage>
        <taxon>Eukaryota</taxon>
        <taxon>Fungi</taxon>
        <taxon>Dikarya</taxon>
        <taxon>Ascomycota</taxon>
        <taxon>Pezizomycotina</taxon>
        <taxon>Eurotiomycetes</taxon>
        <taxon>Eurotiomycetidae</taxon>
        <taxon>Eurotiales</taxon>
        <taxon>Aspergillaceae</taxon>
        <taxon>Penicillium</taxon>
    </lineage>
</organism>
<reference evidence="2" key="1">
    <citation type="journal article" date="2023" name="IMA Fungus">
        <title>Comparative genomic study of the Penicillium genus elucidates a diverse pangenome and 15 lateral gene transfer events.</title>
        <authorList>
            <person name="Petersen C."/>
            <person name="Sorensen T."/>
            <person name="Nielsen M.R."/>
            <person name="Sondergaard T.E."/>
            <person name="Sorensen J.L."/>
            <person name="Fitzpatrick D.A."/>
            <person name="Frisvad J.C."/>
            <person name="Nielsen K.L."/>
        </authorList>
    </citation>
    <scope>NUCLEOTIDE SEQUENCE</scope>
    <source>
        <strain evidence="2">IBT 15450</strain>
    </source>
</reference>
<feature type="region of interest" description="Disordered" evidence="1">
    <location>
        <begin position="1"/>
        <end position="57"/>
    </location>
</feature>
<comment type="caution">
    <text evidence="2">The sequence shown here is derived from an EMBL/GenBank/DDBJ whole genome shotgun (WGS) entry which is preliminary data.</text>
</comment>
<evidence type="ECO:0000313" key="2">
    <source>
        <dbReference type="EMBL" id="KAJ6038192.1"/>
    </source>
</evidence>
<feature type="compositionally biased region" description="Polar residues" evidence="1">
    <location>
        <begin position="32"/>
        <end position="48"/>
    </location>
</feature>
<dbReference type="EMBL" id="JAQJZL010000009">
    <property type="protein sequence ID" value="KAJ6038192.1"/>
    <property type="molecule type" value="Genomic_DNA"/>
</dbReference>
<accession>A0AAD6N841</accession>
<evidence type="ECO:0000313" key="3">
    <source>
        <dbReference type="Proteomes" id="UP001219568"/>
    </source>
</evidence>
<protein>
    <submittedName>
        <fullName evidence="2">Uncharacterized protein</fullName>
    </submittedName>
</protein>
<evidence type="ECO:0000256" key="1">
    <source>
        <dbReference type="SAM" id="MobiDB-lite"/>
    </source>
</evidence>
<dbReference type="AlphaFoldDB" id="A0AAD6N841"/>
<sequence length="84" mass="9005">MANAPKPSRSAGRGATKAKSRTSRSRAGSPGSVRSTVSTSKADRNPQSPVAKLHKDLRKGLRQKAKFLPLKSVPCYLSTRWGSV</sequence>
<keyword evidence="3" id="KW-1185">Reference proteome</keyword>
<dbReference type="Proteomes" id="UP001219568">
    <property type="component" value="Unassembled WGS sequence"/>
</dbReference>
<name>A0AAD6N841_PENCN</name>
<reference evidence="2" key="2">
    <citation type="submission" date="2023-01" db="EMBL/GenBank/DDBJ databases">
        <authorList>
            <person name="Petersen C."/>
        </authorList>
    </citation>
    <scope>NUCLEOTIDE SEQUENCE</scope>
    <source>
        <strain evidence="2">IBT 15450</strain>
    </source>
</reference>
<gene>
    <name evidence="2" type="ORF">N7460_007963</name>
</gene>
<proteinExistence type="predicted"/>